<dbReference type="Proteomes" id="UP000014680">
    <property type="component" value="Unassembled WGS sequence"/>
</dbReference>
<dbReference type="InterPro" id="IPR053215">
    <property type="entry name" value="TKL_Ser/Thr_kinase"/>
</dbReference>
<keyword evidence="1" id="KW-0732">Signal</keyword>
<dbReference type="InterPro" id="IPR000742">
    <property type="entry name" value="EGF"/>
</dbReference>
<feature type="chain" id="PRO_5001990874" description="EGF-like domain-containing protein" evidence="1">
    <location>
        <begin position="18"/>
        <end position="581"/>
    </location>
</feature>
<evidence type="ECO:0000313" key="4">
    <source>
        <dbReference type="Proteomes" id="UP000014680"/>
    </source>
</evidence>
<dbReference type="EMBL" id="KB206707">
    <property type="protein sequence ID" value="ELP88681.1"/>
    <property type="molecule type" value="Genomic_DNA"/>
</dbReference>
<dbReference type="InterPro" id="IPR009030">
    <property type="entry name" value="Growth_fac_rcpt_cys_sf"/>
</dbReference>
<dbReference type="SMART" id="SM00181">
    <property type="entry name" value="EGF"/>
    <property type="match status" value="5"/>
</dbReference>
<dbReference type="OMA" id="CNGIHYK"/>
<dbReference type="SUPFAM" id="SSF57184">
    <property type="entry name" value="Growth factor receptor domain"/>
    <property type="match status" value="3"/>
</dbReference>
<accession>A0A0A1U3H0</accession>
<dbReference type="InterPro" id="IPR006212">
    <property type="entry name" value="Furin_repeat"/>
</dbReference>
<dbReference type="PANTHER" id="PTHR45756:SF1">
    <property type="entry name" value="PROTEIN KINASE DOMAIN CONTAINING PROTEIN"/>
    <property type="match status" value="1"/>
</dbReference>
<dbReference type="PANTHER" id="PTHR45756">
    <property type="entry name" value="PALMITOYLTRANSFERASE"/>
    <property type="match status" value="1"/>
</dbReference>
<evidence type="ECO:0000313" key="3">
    <source>
        <dbReference type="EMBL" id="ELP88681.1"/>
    </source>
</evidence>
<feature type="domain" description="EGF-like" evidence="2">
    <location>
        <begin position="197"/>
        <end position="241"/>
    </location>
</feature>
<name>A0A0A1U3H0_ENTIV</name>
<reference evidence="3 4" key="1">
    <citation type="submission" date="2012-10" db="EMBL/GenBank/DDBJ databases">
        <authorList>
            <person name="Zafar N."/>
            <person name="Inman J."/>
            <person name="Hall N."/>
            <person name="Lorenzi H."/>
            <person name="Caler E."/>
        </authorList>
    </citation>
    <scope>NUCLEOTIDE SEQUENCE [LARGE SCALE GENOMIC DNA]</scope>
    <source>
        <strain evidence="3 4">IP1</strain>
    </source>
</reference>
<dbReference type="RefSeq" id="XP_004255452.1">
    <property type="nucleotide sequence ID" value="XM_004255404.1"/>
</dbReference>
<gene>
    <name evidence="3" type="ORF">EIN_193200</name>
</gene>
<dbReference type="KEGG" id="eiv:EIN_193200"/>
<feature type="signal peptide" evidence="1">
    <location>
        <begin position="1"/>
        <end position="17"/>
    </location>
</feature>
<dbReference type="SMART" id="SM00261">
    <property type="entry name" value="FU"/>
    <property type="match status" value="5"/>
</dbReference>
<evidence type="ECO:0000256" key="1">
    <source>
        <dbReference type="SAM" id="SignalP"/>
    </source>
</evidence>
<dbReference type="GeneID" id="14887687"/>
<sequence>MFMLLLINFFLFYITYAVTTKHCYAFDSNDVCIRCTQNYVLIKGECTNSQSAHCALIDDQSRCLECFPGHKFDFTTNKCVSGEDNCSEYYFNDQDVLTCKSCVSNFTLFDSKTCGNCSGLNDGCLKGTTDCKTCTECADNYKLVNNKCELYQPNCQKYDVNTQQCVKCIDGYFLYERIWKCIRGEINNCLVYKTETECSVCETSYFVINNKCVKKAGCTEVTNTQCSKCAFGYSLINSECHKCVSDCLKCTENACLECTDKYILEGTTCKNCTEKISHCVTCSQTKYECEECESGYGLVTGQRCIAYPDACTSAEEFNTQLSCTSCKDGYQLTLESPSLCIKCGVNCKTCEASTPSQCKTCLEGYILVGTTCTKCADSNCGVCTTTTTSSCTDCKNGYYMDGTTCKSCAYNCDKLTTKDECDKCESVCKFYGDVNGVCREDLYCLEYDIDRDVCLKCQQTYYLDSNYKCKKCTEKCKDRNWCVDSDSWCVMTYGVENCQVQDNRGICTVCDDNMKVNNSGKCDPYFRCVVRNSLGECTECYAFIDNGDYYYTPDKYGVCYLGGARTISILFWMTMVLLYFI</sequence>
<dbReference type="VEuPathDB" id="AmoebaDB:EIN_193200"/>
<feature type="domain" description="EGF-like" evidence="2">
    <location>
        <begin position="342"/>
        <end position="373"/>
    </location>
</feature>
<keyword evidence="4" id="KW-1185">Reference proteome</keyword>
<evidence type="ECO:0000259" key="2">
    <source>
        <dbReference type="SMART" id="SM00181"/>
    </source>
</evidence>
<protein>
    <recommendedName>
        <fullName evidence="2">EGF-like domain-containing protein</fullName>
    </recommendedName>
</protein>
<proteinExistence type="predicted"/>
<feature type="domain" description="EGF-like" evidence="2">
    <location>
        <begin position="271"/>
        <end position="305"/>
    </location>
</feature>
<feature type="domain" description="EGF-like" evidence="2">
    <location>
        <begin position="34"/>
        <end position="80"/>
    </location>
</feature>
<dbReference type="OrthoDB" id="238681at2759"/>
<feature type="domain" description="EGF-like" evidence="2">
    <location>
        <begin position="374"/>
        <end position="406"/>
    </location>
</feature>
<dbReference type="AlphaFoldDB" id="A0A0A1U3H0"/>
<organism evidence="3 4">
    <name type="scientific">Entamoeba invadens IP1</name>
    <dbReference type="NCBI Taxonomy" id="370355"/>
    <lineage>
        <taxon>Eukaryota</taxon>
        <taxon>Amoebozoa</taxon>
        <taxon>Evosea</taxon>
        <taxon>Archamoebae</taxon>
        <taxon>Mastigamoebida</taxon>
        <taxon>Entamoebidae</taxon>
        <taxon>Entamoeba</taxon>
    </lineage>
</organism>